<proteinExistence type="predicted"/>
<feature type="chain" id="PRO_5046702275" evidence="2">
    <location>
        <begin position="20"/>
        <end position="547"/>
    </location>
</feature>
<dbReference type="InterPro" id="IPR026444">
    <property type="entry name" value="Secre_tail"/>
</dbReference>
<accession>A0ABT0H6R0</accession>
<dbReference type="RefSeq" id="WP_248412222.1">
    <property type="nucleotide sequence ID" value="NZ_JALPQF010000004.1"/>
</dbReference>
<dbReference type="NCBIfam" id="TIGR04183">
    <property type="entry name" value="Por_Secre_tail"/>
    <property type="match status" value="1"/>
</dbReference>
<sequence>MIKKLLFGFSLFISSLSVAQNTVGTVSITEEAFEAYTLISIHTKAYLINNCGEVINEWNSSYLPGNAVYLLPNGNLLRAGRLEDGSSNIIFGGLGGIIELFDWDGNIIWSYTYSTNEFRQHHDVFPMTNGNILILAATVLTEAEAIAAGRDPNLLSQNRLFNEQIIEVEPIGANQGNIVWEWNFKDHLIQDFDNTKANFGDVALTPGKLDINFLNGGNGGSNWLHVNSIQYDQNLDQIVISSRNLSEIYIIDHSTTTAEAATDSGGNYGRGGDFLYRWGNPQTYRQGSETDRVLYGQHYPHYIPDGLNDAGKLMIFNNGNGRTPEYSEVLIVNPPTSSPGFYSYTINTAYGPTSSDYSYSDQSTDPSEFYSSILSSAQRLPNGNTLVCEGRFGEIFEIDDNENIVWEYINPIDGVDGTASMQGGERPSINSLFRATKYAPDFPAFAGRDLSPSPPLEFNPNITACQNLSTTDIDISSISLYPNPASDYIHITSQYPVDKLELYSVLGKKVHEVTLSNSIDVSAVKSGVYFLQIHFKHKRISKKIIKH</sequence>
<feature type="signal peptide" evidence="2">
    <location>
        <begin position="1"/>
        <end position="19"/>
    </location>
</feature>
<dbReference type="Proteomes" id="UP001203687">
    <property type="component" value="Unassembled WGS sequence"/>
</dbReference>
<dbReference type="PANTHER" id="PTHR35340">
    <property type="entry name" value="PQQ ENZYME REPEAT PROTEIN-RELATED"/>
    <property type="match status" value="1"/>
</dbReference>
<dbReference type="InterPro" id="IPR053143">
    <property type="entry name" value="Arylsulfate_ST"/>
</dbReference>
<dbReference type="Pfam" id="PF05935">
    <property type="entry name" value="Arylsulfotrans"/>
    <property type="match status" value="1"/>
</dbReference>
<evidence type="ECO:0000313" key="5">
    <source>
        <dbReference type="Proteomes" id="UP001203687"/>
    </source>
</evidence>
<name>A0ABT0H6R0_9FLAO</name>
<dbReference type="InterPro" id="IPR010262">
    <property type="entry name" value="Arylsulfotransferase_bact"/>
</dbReference>
<reference evidence="4" key="1">
    <citation type="submission" date="2022-04" db="EMBL/GenBank/DDBJ databases">
        <authorList>
            <person name="Ren T."/>
        </authorList>
    </citation>
    <scope>NUCLEOTIDE SEQUENCE</scope>
    <source>
        <strain evidence="4">F63249</strain>
    </source>
</reference>
<protein>
    <submittedName>
        <fullName evidence="4">Aryl-sulfate sulfotransferase</fullName>
    </submittedName>
</protein>
<dbReference type="EMBL" id="JALPQF010000004">
    <property type="protein sequence ID" value="MCK8480041.1"/>
    <property type="molecule type" value="Genomic_DNA"/>
</dbReference>
<dbReference type="InterPro" id="IPR011047">
    <property type="entry name" value="Quinoprotein_ADH-like_sf"/>
</dbReference>
<dbReference type="PANTHER" id="PTHR35340:SF5">
    <property type="entry name" value="ASST-DOMAIN-CONTAINING PROTEIN"/>
    <property type="match status" value="1"/>
</dbReference>
<organism evidence="4 5">
    <name type="scientific">Psychroserpens algicola</name>
    <dbReference type="NCBI Taxonomy" id="1719034"/>
    <lineage>
        <taxon>Bacteria</taxon>
        <taxon>Pseudomonadati</taxon>
        <taxon>Bacteroidota</taxon>
        <taxon>Flavobacteriia</taxon>
        <taxon>Flavobacteriales</taxon>
        <taxon>Flavobacteriaceae</taxon>
        <taxon>Psychroserpens</taxon>
    </lineage>
</organism>
<gene>
    <name evidence="4" type="ORF">MUY34_05370</name>
</gene>
<evidence type="ECO:0000256" key="1">
    <source>
        <dbReference type="ARBA" id="ARBA00022729"/>
    </source>
</evidence>
<evidence type="ECO:0000259" key="3">
    <source>
        <dbReference type="Pfam" id="PF18962"/>
    </source>
</evidence>
<comment type="caution">
    <text evidence="4">The sequence shown here is derived from an EMBL/GenBank/DDBJ whole genome shotgun (WGS) entry which is preliminary data.</text>
</comment>
<feature type="domain" description="Secretion system C-terminal sorting" evidence="3">
    <location>
        <begin position="480"/>
        <end position="545"/>
    </location>
</feature>
<dbReference type="SUPFAM" id="SSF50998">
    <property type="entry name" value="Quinoprotein alcohol dehydrogenase-like"/>
    <property type="match status" value="1"/>
</dbReference>
<keyword evidence="5" id="KW-1185">Reference proteome</keyword>
<keyword evidence="1 2" id="KW-0732">Signal</keyword>
<evidence type="ECO:0000256" key="2">
    <source>
        <dbReference type="SAM" id="SignalP"/>
    </source>
</evidence>
<dbReference type="Pfam" id="PF18962">
    <property type="entry name" value="Por_Secre_tail"/>
    <property type="match status" value="1"/>
</dbReference>
<evidence type="ECO:0000313" key="4">
    <source>
        <dbReference type="EMBL" id="MCK8480041.1"/>
    </source>
</evidence>